<feature type="transmembrane region" description="Helical" evidence="10">
    <location>
        <begin position="333"/>
        <end position="353"/>
    </location>
</feature>
<evidence type="ECO:0000256" key="8">
    <source>
        <dbReference type="PROSITE-ProRule" id="PRU00339"/>
    </source>
</evidence>
<evidence type="ECO:0000256" key="4">
    <source>
        <dbReference type="ARBA" id="ARBA00022679"/>
    </source>
</evidence>
<feature type="transmembrane region" description="Helical" evidence="10">
    <location>
        <begin position="307"/>
        <end position="326"/>
    </location>
</feature>
<feature type="transmembrane region" description="Helical" evidence="10">
    <location>
        <begin position="153"/>
        <end position="171"/>
    </location>
</feature>
<keyword evidence="4" id="KW-0808">Transferase</keyword>
<feature type="transmembrane region" description="Helical" evidence="10">
    <location>
        <begin position="128"/>
        <end position="147"/>
    </location>
</feature>
<comment type="subcellular location">
    <subcellularLocation>
        <location evidence="1">Cell membrane</location>
        <topology evidence="1">Multi-pass membrane protein</topology>
    </subcellularLocation>
</comment>
<evidence type="ECO:0000256" key="5">
    <source>
        <dbReference type="ARBA" id="ARBA00022692"/>
    </source>
</evidence>
<dbReference type="EMBL" id="CP036343">
    <property type="protein sequence ID" value="QDT91385.1"/>
    <property type="molecule type" value="Genomic_DNA"/>
</dbReference>
<evidence type="ECO:0000256" key="1">
    <source>
        <dbReference type="ARBA" id="ARBA00004651"/>
    </source>
</evidence>
<dbReference type="InterPro" id="IPR050297">
    <property type="entry name" value="LipidA_mod_glycosyltrf_83"/>
</dbReference>
<dbReference type="PANTHER" id="PTHR33908">
    <property type="entry name" value="MANNOSYLTRANSFERASE YKCB-RELATED"/>
    <property type="match status" value="1"/>
</dbReference>
<keyword evidence="5 10" id="KW-0812">Transmembrane</keyword>
<dbReference type="KEGG" id="gax:Pan161_30420"/>
<keyword evidence="8" id="KW-0802">TPR repeat</keyword>
<dbReference type="GO" id="GO:0009103">
    <property type="term" value="P:lipopolysaccharide biosynthetic process"/>
    <property type="evidence" value="ECO:0007669"/>
    <property type="project" value="UniProtKB-ARBA"/>
</dbReference>
<evidence type="ECO:0000256" key="2">
    <source>
        <dbReference type="ARBA" id="ARBA00022475"/>
    </source>
</evidence>
<accession>A0A517VEG0</accession>
<name>A0A517VEG0_9PLAN</name>
<organism evidence="11 12">
    <name type="scientific">Gimesia algae</name>
    <dbReference type="NCBI Taxonomy" id="2527971"/>
    <lineage>
        <taxon>Bacteria</taxon>
        <taxon>Pseudomonadati</taxon>
        <taxon>Planctomycetota</taxon>
        <taxon>Planctomycetia</taxon>
        <taxon>Planctomycetales</taxon>
        <taxon>Planctomycetaceae</taxon>
        <taxon>Gimesia</taxon>
    </lineage>
</organism>
<evidence type="ECO:0000256" key="6">
    <source>
        <dbReference type="ARBA" id="ARBA00022989"/>
    </source>
</evidence>
<feature type="transmembrane region" description="Helical" evidence="10">
    <location>
        <begin position="218"/>
        <end position="236"/>
    </location>
</feature>
<evidence type="ECO:0000256" key="10">
    <source>
        <dbReference type="SAM" id="Phobius"/>
    </source>
</evidence>
<feature type="transmembrane region" description="Helical" evidence="10">
    <location>
        <begin position="359"/>
        <end position="377"/>
    </location>
</feature>
<feature type="repeat" description="TPR" evidence="8">
    <location>
        <begin position="602"/>
        <end position="635"/>
    </location>
</feature>
<dbReference type="InterPro" id="IPR019734">
    <property type="entry name" value="TPR_rpt"/>
</dbReference>
<sequence length="864" mass="97815">MNALAQPVPRLHKYSILLLLIIFSGMILARWNQLYFYTPDSGRYVTMAKSLVNGTGYREIDTPGEPLYSHRPPGMSVLLAPAALIAPYNVLVAKATVWLSSLALLALLYFYVICLLRPDTEQSTTVKTSTYWTALLITGLLALNPYTLLFSTLVMSEIPFMVCSLAILYVLAIRPDHPGKGQLIIFTSLLIFLPFLRTIGIAMILATGAWAIFRNARWRWLIGVFCSITASGMWMIRNSSIGRTGYTSIALGEFKSQGIVGTLLRMIERITSHFEHLAQQLFPNLPGSQPRYSAMILDNITYLPGPGWLYLFLAAVVILISIYGMLNCRRKGGTVALGYLVLSMAVLSLWPWIQPRFTFPLLPIVLAYLPAGYIAFAKHFQFSRPMIRSILAGAVSAIALYFGCIQIKTDYQLIHANVQMLTNPNHFYSHQMPGSAFSHWTAAGEWINQNSEEHSRIMARQSATATTAQRYQKLAYFDLFTAETLHKAIQQFHANYLVTLNKNHGLVFSWYLMDEDLVYRLNPVYDERGIMVIKIEPNRSGTIREKYYSADESLRFARNAYKKFPHRSNLQSELAGELFNSGHYEEVIDFLQKLQQKNIKDMNLTFLLGWSYIKTKQYKKAIREFEAALRMPGQKLIRGNLLRGIHTAQKALAEEHSTDSKRSESTHQSGEKKLKTARLYWKNYQINKAEQYLSKALEEGSLQPEIHAELCTLLAKVYLVKENKPAAVEQLNLAVTSGGTEAADILKMLEREEKVEILLNNDKQNDDAKSIQHAAEILPDILTLVEWYQEFGVPGKALNLLERANTSIPNQPELLKLLLQKQLFYSLVAEAEATLIQLNKLTSDDSGLNEAAQQIKELQQLPRF</sequence>
<dbReference type="InterPro" id="IPR011990">
    <property type="entry name" value="TPR-like_helical_dom_sf"/>
</dbReference>
<protein>
    <submittedName>
        <fullName evidence="11">Tetratricopeptide repeat protein</fullName>
    </submittedName>
</protein>
<dbReference type="GO" id="GO:0016763">
    <property type="term" value="F:pentosyltransferase activity"/>
    <property type="evidence" value="ECO:0007669"/>
    <property type="project" value="TreeGrafter"/>
</dbReference>
<feature type="transmembrane region" description="Helical" evidence="10">
    <location>
        <begin position="12"/>
        <end position="31"/>
    </location>
</feature>
<evidence type="ECO:0000256" key="3">
    <source>
        <dbReference type="ARBA" id="ARBA00022676"/>
    </source>
</evidence>
<evidence type="ECO:0000313" key="11">
    <source>
        <dbReference type="EMBL" id="QDT91385.1"/>
    </source>
</evidence>
<keyword evidence="3" id="KW-0328">Glycosyltransferase</keyword>
<keyword evidence="7 10" id="KW-0472">Membrane</keyword>
<keyword evidence="2" id="KW-1003">Cell membrane</keyword>
<dbReference type="PANTHER" id="PTHR33908:SF11">
    <property type="entry name" value="MEMBRANE PROTEIN"/>
    <property type="match status" value="1"/>
</dbReference>
<gene>
    <name evidence="11" type="ORF">Pan161_30420</name>
</gene>
<dbReference type="Proteomes" id="UP000316855">
    <property type="component" value="Chromosome"/>
</dbReference>
<evidence type="ECO:0000256" key="7">
    <source>
        <dbReference type="ARBA" id="ARBA00023136"/>
    </source>
</evidence>
<feature type="transmembrane region" description="Helical" evidence="10">
    <location>
        <begin position="183"/>
        <end position="212"/>
    </location>
</feature>
<feature type="transmembrane region" description="Helical" evidence="10">
    <location>
        <begin position="389"/>
        <end position="408"/>
    </location>
</feature>
<evidence type="ECO:0000256" key="9">
    <source>
        <dbReference type="SAM" id="MobiDB-lite"/>
    </source>
</evidence>
<dbReference type="GO" id="GO:0005886">
    <property type="term" value="C:plasma membrane"/>
    <property type="evidence" value="ECO:0007669"/>
    <property type="project" value="UniProtKB-SubCell"/>
</dbReference>
<keyword evidence="6 10" id="KW-1133">Transmembrane helix</keyword>
<reference evidence="11 12" key="1">
    <citation type="submission" date="2019-02" db="EMBL/GenBank/DDBJ databases">
        <title>Deep-cultivation of Planctomycetes and their phenomic and genomic characterization uncovers novel biology.</title>
        <authorList>
            <person name="Wiegand S."/>
            <person name="Jogler M."/>
            <person name="Boedeker C."/>
            <person name="Pinto D."/>
            <person name="Vollmers J."/>
            <person name="Rivas-Marin E."/>
            <person name="Kohn T."/>
            <person name="Peeters S.H."/>
            <person name="Heuer A."/>
            <person name="Rast P."/>
            <person name="Oberbeckmann S."/>
            <person name="Bunk B."/>
            <person name="Jeske O."/>
            <person name="Meyerdierks A."/>
            <person name="Storesund J.E."/>
            <person name="Kallscheuer N."/>
            <person name="Luecker S."/>
            <person name="Lage O.M."/>
            <person name="Pohl T."/>
            <person name="Merkel B.J."/>
            <person name="Hornburger P."/>
            <person name="Mueller R.-W."/>
            <person name="Bruemmer F."/>
            <person name="Labrenz M."/>
            <person name="Spormann A.M."/>
            <person name="Op den Camp H."/>
            <person name="Overmann J."/>
            <person name="Amann R."/>
            <person name="Jetten M.S.M."/>
            <person name="Mascher T."/>
            <person name="Medema M.H."/>
            <person name="Devos D.P."/>
            <person name="Kaster A.-K."/>
            <person name="Ovreas L."/>
            <person name="Rohde M."/>
            <person name="Galperin M.Y."/>
            <person name="Jogler C."/>
        </authorList>
    </citation>
    <scope>NUCLEOTIDE SEQUENCE [LARGE SCALE GENOMIC DNA]</scope>
    <source>
        <strain evidence="11 12">Pan161</strain>
    </source>
</reference>
<evidence type="ECO:0000313" key="12">
    <source>
        <dbReference type="Proteomes" id="UP000316855"/>
    </source>
</evidence>
<dbReference type="PROSITE" id="PS50005">
    <property type="entry name" value="TPR"/>
    <property type="match status" value="1"/>
</dbReference>
<keyword evidence="12" id="KW-1185">Reference proteome</keyword>
<feature type="transmembrane region" description="Helical" evidence="10">
    <location>
        <begin position="97"/>
        <end position="116"/>
    </location>
</feature>
<dbReference type="Gene3D" id="1.25.40.10">
    <property type="entry name" value="Tetratricopeptide repeat domain"/>
    <property type="match status" value="1"/>
</dbReference>
<dbReference type="AlphaFoldDB" id="A0A517VEG0"/>
<proteinExistence type="predicted"/>
<dbReference type="SUPFAM" id="SSF48452">
    <property type="entry name" value="TPR-like"/>
    <property type="match status" value="1"/>
</dbReference>
<feature type="region of interest" description="Disordered" evidence="9">
    <location>
        <begin position="652"/>
        <end position="671"/>
    </location>
</feature>